<sequence length="89" mass="10379">MTIDKESSEVITRTIDEESFIIKKVKRDKFMLLYVEAFTHLTKLNRKTLEVLALIISRRVTYGSNEIIIDSKFRVEVAEELGMNKQNIS</sequence>
<comment type="caution">
    <text evidence="1">The sequence shown here is derived from an EMBL/GenBank/DDBJ whole genome shotgun (WGS) entry which is preliminary data.</text>
</comment>
<reference evidence="1 2" key="1">
    <citation type="journal article" date="2014" name="Genome Announc.">
        <title>Draft genome sequences of eight enterohepatic helicobacter species isolated from both laboratory and wild rodents.</title>
        <authorList>
            <person name="Sheh A."/>
            <person name="Shen Z."/>
            <person name="Fox J.G."/>
        </authorList>
    </citation>
    <scope>NUCLEOTIDE SEQUENCE [LARGE SCALE GENOMIC DNA]</scope>
    <source>
        <strain evidence="1 2">ATCC 49310</strain>
    </source>
</reference>
<organism evidence="1 2">
    <name type="scientific">Helicobacter trogontum</name>
    <dbReference type="NCBI Taxonomy" id="50960"/>
    <lineage>
        <taxon>Bacteria</taxon>
        <taxon>Pseudomonadati</taxon>
        <taxon>Campylobacterota</taxon>
        <taxon>Epsilonproteobacteria</taxon>
        <taxon>Campylobacterales</taxon>
        <taxon>Helicobacteraceae</taxon>
        <taxon>Helicobacter</taxon>
    </lineage>
</organism>
<name>A0A4U8T5T7_9HELI</name>
<gene>
    <name evidence="1" type="ORF">LS80_009685</name>
</gene>
<accession>A0A4U8T5T7</accession>
<proteinExistence type="predicted"/>
<protein>
    <submittedName>
        <fullName evidence="1">Uncharacterized protein</fullName>
    </submittedName>
</protein>
<dbReference type="EMBL" id="JRPK02000052">
    <property type="protein sequence ID" value="TLD94911.1"/>
    <property type="molecule type" value="Genomic_DNA"/>
</dbReference>
<dbReference type="Proteomes" id="UP000029861">
    <property type="component" value="Unassembled WGS sequence"/>
</dbReference>
<dbReference type="AlphaFoldDB" id="A0A4U8T5T7"/>
<evidence type="ECO:0000313" key="2">
    <source>
        <dbReference type="Proteomes" id="UP000029861"/>
    </source>
</evidence>
<dbReference type="RefSeq" id="WP_034320906.1">
    <property type="nucleotide sequence ID" value="NZ_FZND01000029.1"/>
</dbReference>
<evidence type="ECO:0000313" key="1">
    <source>
        <dbReference type="EMBL" id="TLD94911.1"/>
    </source>
</evidence>